<dbReference type="InterPro" id="IPR020095">
    <property type="entry name" value="PsdUridine_synth_TruA_C"/>
</dbReference>
<dbReference type="Pfam" id="PF01416">
    <property type="entry name" value="PseudoU_synth_1"/>
    <property type="match status" value="2"/>
</dbReference>
<evidence type="ECO:0000256" key="5">
    <source>
        <dbReference type="RuleBase" id="RU003792"/>
    </source>
</evidence>
<comment type="caution">
    <text evidence="7">The sequence shown here is derived from an EMBL/GenBank/DDBJ whole genome shotgun (WGS) entry which is preliminary data.</text>
</comment>
<dbReference type="InterPro" id="IPR020094">
    <property type="entry name" value="TruA/RsuA/RluB/E/F_N"/>
</dbReference>
<keyword evidence="3 4" id="KW-0413">Isomerase</keyword>
<evidence type="ECO:0000259" key="6">
    <source>
        <dbReference type="Pfam" id="PF01416"/>
    </source>
</evidence>
<dbReference type="PANTHER" id="PTHR11142">
    <property type="entry name" value="PSEUDOURIDYLATE SYNTHASE"/>
    <property type="match status" value="1"/>
</dbReference>
<evidence type="ECO:0000256" key="1">
    <source>
        <dbReference type="ARBA" id="ARBA00009375"/>
    </source>
</evidence>
<dbReference type="Gene3D" id="3.30.70.580">
    <property type="entry name" value="Pseudouridine synthase I, catalytic domain, N-terminal subdomain"/>
    <property type="match status" value="1"/>
</dbReference>
<dbReference type="Proteomes" id="UP001546774">
    <property type="component" value="Unassembled WGS sequence"/>
</dbReference>
<dbReference type="Gene3D" id="3.30.70.660">
    <property type="entry name" value="Pseudouridine synthase I, catalytic domain, C-terminal subdomain"/>
    <property type="match status" value="1"/>
</dbReference>
<comment type="catalytic activity">
    <reaction evidence="4 5">
        <text>uridine(38/39/40) in tRNA = pseudouridine(38/39/40) in tRNA</text>
        <dbReference type="Rhea" id="RHEA:22376"/>
        <dbReference type="Rhea" id="RHEA-COMP:10085"/>
        <dbReference type="Rhea" id="RHEA-COMP:10087"/>
        <dbReference type="ChEBI" id="CHEBI:65314"/>
        <dbReference type="ChEBI" id="CHEBI:65315"/>
        <dbReference type="EC" id="5.4.99.12"/>
    </reaction>
</comment>
<dbReference type="SUPFAM" id="SSF55120">
    <property type="entry name" value="Pseudouridine synthase"/>
    <property type="match status" value="1"/>
</dbReference>
<evidence type="ECO:0000313" key="8">
    <source>
        <dbReference type="Proteomes" id="UP001546774"/>
    </source>
</evidence>
<feature type="domain" description="Pseudouridine synthase I TruA alpha/beta" evidence="6">
    <location>
        <begin position="8"/>
        <end position="100"/>
    </location>
</feature>
<reference evidence="7" key="1">
    <citation type="submission" date="2024-03" db="EMBL/GenBank/DDBJ databases">
        <title>Human intestinal bacterial collection.</title>
        <authorList>
            <person name="Pauvert C."/>
            <person name="Hitch T.C.A."/>
            <person name="Clavel T."/>
        </authorList>
    </citation>
    <scope>NUCLEOTIDE SEQUENCE [LARGE SCALE GENOMIC DNA]</scope>
    <source>
        <strain evidence="7">CLA-AA-H89B</strain>
    </source>
</reference>
<keyword evidence="2 4" id="KW-0819">tRNA processing</keyword>
<feature type="domain" description="Pseudouridine synthase I TruA alpha/beta" evidence="6">
    <location>
        <begin position="157"/>
        <end position="264"/>
    </location>
</feature>
<comment type="similarity">
    <text evidence="1 4 5">Belongs to the tRNA pseudouridine synthase TruA family.</text>
</comment>
<dbReference type="InterPro" id="IPR020097">
    <property type="entry name" value="PsdUridine_synth_TruA_a/b_dom"/>
</dbReference>
<name>A0ABV1H3V6_9FIRM</name>
<dbReference type="GO" id="GO:0160147">
    <property type="term" value="F:tRNA pseudouridine(38-40) synthase activity"/>
    <property type="evidence" value="ECO:0007669"/>
    <property type="project" value="UniProtKB-EC"/>
</dbReference>
<proteinExistence type="inferred from homology"/>
<protein>
    <recommendedName>
        <fullName evidence="4">tRNA pseudouridine synthase A</fullName>
        <ecNumber evidence="4">5.4.99.12</ecNumber>
    </recommendedName>
    <alternativeName>
        <fullName evidence="4">tRNA pseudouridine(38-40) synthase</fullName>
    </alternativeName>
    <alternativeName>
        <fullName evidence="4">tRNA pseudouridylate synthase I</fullName>
    </alternativeName>
    <alternativeName>
        <fullName evidence="4">tRNA-uridine isomerase I</fullName>
    </alternativeName>
</protein>
<feature type="binding site" evidence="4">
    <location>
        <position position="113"/>
    </location>
    <ligand>
        <name>substrate</name>
    </ligand>
</feature>
<dbReference type="InterPro" id="IPR001406">
    <property type="entry name" value="PsdUridine_synth_TruA"/>
</dbReference>
<comment type="function">
    <text evidence="4">Formation of pseudouridine at positions 38, 39 and 40 in the anticodon stem and loop of transfer RNAs.</text>
</comment>
<dbReference type="CDD" id="cd02570">
    <property type="entry name" value="PseudoU_synth_EcTruA"/>
    <property type="match status" value="1"/>
</dbReference>
<dbReference type="PANTHER" id="PTHR11142:SF0">
    <property type="entry name" value="TRNA PSEUDOURIDINE SYNTHASE-LIKE 1"/>
    <property type="match status" value="1"/>
</dbReference>
<evidence type="ECO:0000256" key="4">
    <source>
        <dbReference type="HAMAP-Rule" id="MF_00171"/>
    </source>
</evidence>
<evidence type="ECO:0000256" key="2">
    <source>
        <dbReference type="ARBA" id="ARBA00022694"/>
    </source>
</evidence>
<dbReference type="HAMAP" id="MF_00171">
    <property type="entry name" value="TruA"/>
    <property type="match status" value="1"/>
</dbReference>
<feature type="active site" description="Nucleophile" evidence="4">
    <location>
        <position position="53"/>
    </location>
</feature>
<keyword evidence="8" id="KW-1185">Reference proteome</keyword>
<dbReference type="EMBL" id="JBBMFS010000002">
    <property type="protein sequence ID" value="MEQ2554155.1"/>
    <property type="molecule type" value="Genomic_DNA"/>
</dbReference>
<accession>A0ABV1H3V6</accession>
<sequence>MNHYLITIQYDGSAHRGWQRLANEPDTVQGILENALSAYFKESIRITGSGRTDAGVHALRQYADFFCRASLNIQDTQFLTDFNKTLPSDIRVTSIRPVSAGFHSRKSAVSKTYTYYTMLSGKPDVFFKNYAYCPADTPFRLKNADLPPLSYPEMRTAADALCGTHDFTSFTSDKTPGKSHVRRIDSVTVDTVTLPSGIELLRFTFCGNGFLYNMVRILSGTLLSVGLGQIPAAQIPAIIEGKSRPLAGPTLPPCGLFLTDVTYP</sequence>
<dbReference type="InterPro" id="IPR020103">
    <property type="entry name" value="PsdUridine_synth_cat_dom_sf"/>
</dbReference>
<dbReference type="NCBIfam" id="TIGR00071">
    <property type="entry name" value="hisT_truA"/>
    <property type="match status" value="1"/>
</dbReference>
<comment type="caution">
    <text evidence="4">Lacks conserved residue(s) required for the propagation of feature annotation.</text>
</comment>
<dbReference type="PIRSF" id="PIRSF001430">
    <property type="entry name" value="tRNA_psdUrid_synth"/>
    <property type="match status" value="1"/>
</dbReference>
<organism evidence="7 8">
    <name type="scientific">Lachnospira intestinalis</name>
    <dbReference type="NCBI Taxonomy" id="3133158"/>
    <lineage>
        <taxon>Bacteria</taxon>
        <taxon>Bacillati</taxon>
        <taxon>Bacillota</taxon>
        <taxon>Clostridia</taxon>
        <taxon>Lachnospirales</taxon>
        <taxon>Lachnospiraceae</taxon>
        <taxon>Lachnospira</taxon>
    </lineage>
</organism>
<dbReference type="EC" id="5.4.99.12" evidence="4"/>
<evidence type="ECO:0000256" key="3">
    <source>
        <dbReference type="ARBA" id="ARBA00023235"/>
    </source>
</evidence>
<gene>
    <name evidence="4 7" type="primary">truA</name>
    <name evidence="7" type="ORF">WMO37_03870</name>
</gene>
<evidence type="ECO:0000313" key="7">
    <source>
        <dbReference type="EMBL" id="MEQ2554155.1"/>
    </source>
</evidence>
<comment type="subunit">
    <text evidence="4">Homodimer.</text>
</comment>